<protein>
    <submittedName>
        <fullName evidence="3">Proclotting enzyme</fullName>
    </submittedName>
</protein>
<dbReference type="EMBL" id="GGYP01006618">
    <property type="protein sequence ID" value="MDE51389.1"/>
    <property type="molecule type" value="Transcribed_RNA"/>
</dbReference>
<dbReference type="SUPFAM" id="SSF50494">
    <property type="entry name" value="Trypsin-like serine proteases"/>
    <property type="match status" value="1"/>
</dbReference>
<dbReference type="GO" id="GO:0004252">
    <property type="term" value="F:serine-type endopeptidase activity"/>
    <property type="evidence" value="ECO:0007669"/>
    <property type="project" value="InterPro"/>
</dbReference>
<feature type="chain" id="PRO_5026255232" evidence="1">
    <location>
        <begin position="32"/>
        <end position="163"/>
    </location>
</feature>
<dbReference type="InterPro" id="IPR043504">
    <property type="entry name" value="Peptidase_S1_PA_chymotrypsin"/>
</dbReference>
<sequence length="163" mass="17802">MHGEQRKISQGNNLALLLGLLVIGIFSQSSGVIGIDRGVNRNYNGVELERGELPFLAVVYKGPPGDQKYQCGASIIDDRHILTAEHCVNKRLPLSVRLGCHNLKQPCPGEYRIAMNATHEYGDIAILRTAHKINFTGQIGFGSTNPSSCRMSTMVLITRLVTG</sequence>
<dbReference type="PANTHER" id="PTHR24260">
    <property type="match status" value="1"/>
</dbReference>
<proteinExistence type="predicted"/>
<dbReference type="Pfam" id="PF00089">
    <property type="entry name" value="Trypsin"/>
    <property type="match status" value="1"/>
</dbReference>
<dbReference type="PANTHER" id="PTHR24260:SF136">
    <property type="entry name" value="GH08193P-RELATED"/>
    <property type="match status" value="1"/>
</dbReference>
<evidence type="ECO:0000259" key="2">
    <source>
        <dbReference type="Pfam" id="PF00089"/>
    </source>
</evidence>
<gene>
    <name evidence="3" type="primary">PCE_0</name>
    <name evidence="3" type="ORF">g.3573</name>
</gene>
<accession>A0A6G1SLY3</accession>
<dbReference type="Gene3D" id="2.40.10.10">
    <property type="entry name" value="Trypsin-like serine proteases"/>
    <property type="match status" value="1"/>
</dbReference>
<dbReference type="AlphaFoldDB" id="A0A6G1SLY3"/>
<name>A0A6G1SLY3_9ACAR</name>
<dbReference type="GO" id="GO:0006508">
    <property type="term" value="P:proteolysis"/>
    <property type="evidence" value="ECO:0007669"/>
    <property type="project" value="InterPro"/>
</dbReference>
<reference evidence="3" key="1">
    <citation type="submission" date="2018-10" db="EMBL/GenBank/DDBJ databases">
        <title>Transcriptome assembly of Aceria tosichella (Wheat curl mite) Type 2.</title>
        <authorList>
            <person name="Scully E.D."/>
            <person name="Geib S.M."/>
            <person name="Palmer N.A."/>
            <person name="Gupta A.K."/>
            <person name="Sarath G."/>
            <person name="Tatineni S."/>
        </authorList>
    </citation>
    <scope>NUCLEOTIDE SEQUENCE</scope>
    <source>
        <strain evidence="3">LincolnNE</strain>
    </source>
</reference>
<organism evidence="3">
    <name type="scientific">Aceria tosichella</name>
    <name type="common">wheat curl mite</name>
    <dbReference type="NCBI Taxonomy" id="561515"/>
    <lineage>
        <taxon>Eukaryota</taxon>
        <taxon>Metazoa</taxon>
        <taxon>Ecdysozoa</taxon>
        <taxon>Arthropoda</taxon>
        <taxon>Chelicerata</taxon>
        <taxon>Arachnida</taxon>
        <taxon>Acari</taxon>
        <taxon>Acariformes</taxon>
        <taxon>Trombidiformes</taxon>
        <taxon>Prostigmata</taxon>
        <taxon>Eupodina</taxon>
        <taxon>Eriophyoidea</taxon>
        <taxon>Eriophyidae</taxon>
        <taxon>Eriophyinae</taxon>
        <taxon>Aceriini</taxon>
        <taxon>Aceria</taxon>
    </lineage>
</organism>
<feature type="domain" description="Peptidase S1" evidence="2">
    <location>
        <begin position="44"/>
        <end position="146"/>
    </location>
</feature>
<dbReference type="InterPro" id="IPR051333">
    <property type="entry name" value="CLIP_Serine_Protease"/>
</dbReference>
<evidence type="ECO:0000256" key="1">
    <source>
        <dbReference type="SAM" id="SignalP"/>
    </source>
</evidence>
<feature type="signal peptide" evidence="1">
    <location>
        <begin position="1"/>
        <end position="31"/>
    </location>
</feature>
<dbReference type="InterPro" id="IPR009003">
    <property type="entry name" value="Peptidase_S1_PA"/>
</dbReference>
<keyword evidence="1" id="KW-0732">Signal</keyword>
<evidence type="ECO:0000313" key="3">
    <source>
        <dbReference type="EMBL" id="MDE51389.1"/>
    </source>
</evidence>
<dbReference type="InterPro" id="IPR001254">
    <property type="entry name" value="Trypsin_dom"/>
</dbReference>